<gene>
    <name evidence="1" type="ORF">SAMN05421783_109138</name>
</gene>
<organism evidence="1 2">
    <name type="scientific">Thiocapsa roseopersicina</name>
    <dbReference type="NCBI Taxonomy" id="1058"/>
    <lineage>
        <taxon>Bacteria</taxon>
        <taxon>Pseudomonadati</taxon>
        <taxon>Pseudomonadota</taxon>
        <taxon>Gammaproteobacteria</taxon>
        <taxon>Chromatiales</taxon>
        <taxon>Chromatiaceae</taxon>
        <taxon>Thiocapsa</taxon>
    </lineage>
</organism>
<proteinExistence type="predicted"/>
<sequence length="97" mass="10220">MHPTNLQAPGAPTTDERRKMVEIAAYFLAEHRGFAPGGADTDWLRAEQAIDAMIADGLARALGSDSVHRADVTEGIRNALKLGGGLPGGPSPRSERS</sequence>
<dbReference type="STRING" id="1058.SAMN05421783_109138"/>
<protein>
    <recommendedName>
        <fullName evidence="3">DUF2934 domain-containing protein</fullName>
    </recommendedName>
</protein>
<evidence type="ECO:0008006" key="3">
    <source>
        <dbReference type="Google" id="ProtNLM"/>
    </source>
</evidence>
<accession>A0A1H2WUY6</accession>
<evidence type="ECO:0000313" key="1">
    <source>
        <dbReference type="EMBL" id="SDW84422.1"/>
    </source>
</evidence>
<dbReference type="RefSeq" id="WP_093031744.1">
    <property type="nucleotide sequence ID" value="NZ_FNNZ01000009.1"/>
</dbReference>
<dbReference type="EMBL" id="FNNZ01000009">
    <property type="protein sequence ID" value="SDW84422.1"/>
    <property type="molecule type" value="Genomic_DNA"/>
</dbReference>
<reference evidence="2" key="1">
    <citation type="submission" date="2016-10" db="EMBL/GenBank/DDBJ databases">
        <authorList>
            <person name="Varghese N."/>
            <person name="Submissions S."/>
        </authorList>
    </citation>
    <scope>NUCLEOTIDE SEQUENCE [LARGE SCALE GENOMIC DNA]</scope>
    <source>
        <strain evidence="2">DSM 217</strain>
    </source>
</reference>
<dbReference type="OrthoDB" id="8538784at2"/>
<dbReference type="Proteomes" id="UP000198816">
    <property type="component" value="Unassembled WGS sequence"/>
</dbReference>
<dbReference type="InterPro" id="IPR021327">
    <property type="entry name" value="DUF2934"/>
</dbReference>
<dbReference type="AlphaFoldDB" id="A0A1H2WUY6"/>
<keyword evidence="2" id="KW-1185">Reference proteome</keyword>
<evidence type="ECO:0000313" key="2">
    <source>
        <dbReference type="Proteomes" id="UP000198816"/>
    </source>
</evidence>
<dbReference type="Pfam" id="PF11154">
    <property type="entry name" value="DUF2934"/>
    <property type="match status" value="1"/>
</dbReference>
<name>A0A1H2WUY6_THIRO</name>